<evidence type="ECO:0000313" key="3">
    <source>
        <dbReference type="Proteomes" id="UP000051952"/>
    </source>
</evidence>
<keyword evidence="1" id="KW-0175">Coiled coil</keyword>
<dbReference type="OrthoDB" id="2423195at2759"/>
<proteinExistence type="predicted"/>
<sequence>MLVCGHKCKGSCNTACRPCTEPCKYNCGHGTGCDKMSTANRHECGDCPNRNCQELCAWSCKHKQCSKRCNDQCDRVVCLEPCPEIITCPKGHKHRCLGVCGEQCPPFCRTCFVEHRQKNTVYDQRQSVATLEVDVMSEELDNLLLGTLIDEEFLKAVPESNTRLVFLPCCGGIVLAGDLDRHIQAVCSSNEIVPPKCFRCQSVIQPGYYKKQGSLLKKRHQEITEVQQHLLDKFDIVDEGVDGLIESLKSLAQRCVFGANFVLSDHEKDSEGAQWIDALEEYSGSEQPTKPILLKGKKGKRPSQDIEKRNAEVEEKWKKAKETLKALENAVIDKCPRRVRLDSGSPSAQRLIQTILELLRHLVQRKSTLDDNALKEARARVESIDALAHYLELR</sequence>
<dbReference type="Proteomes" id="UP000051952">
    <property type="component" value="Unassembled WGS sequence"/>
</dbReference>
<evidence type="ECO:0000313" key="2">
    <source>
        <dbReference type="EMBL" id="CUE74587.1"/>
    </source>
</evidence>
<dbReference type="AlphaFoldDB" id="A0A0S4IMT8"/>
<organism evidence="2 3">
    <name type="scientific">Bodo saltans</name>
    <name type="common">Flagellated protozoan</name>
    <dbReference type="NCBI Taxonomy" id="75058"/>
    <lineage>
        <taxon>Eukaryota</taxon>
        <taxon>Discoba</taxon>
        <taxon>Euglenozoa</taxon>
        <taxon>Kinetoplastea</taxon>
        <taxon>Metakinetoplastina</taxon>
        <taxon>Eubodonida</taxon>
        <taxon>Bodonidae</taxon>
        <taxon>Bodo</taxon>
    </lineage>
</organism>
<evidence type="ECO:0000256" key="1">
    <source>
        <dbReference type="SAM" id="Coils"/>
    </source>
</evidence>
<reference evidence="3" key="1">
    <citation type="submission" date="2015-09" db="EMBL/GenBank/DDBJ databases">
        <authorList>
            <consortium name="Pathogen Informatics"/>
        </authorList>
    </citation>
    <scope>NUCLEOTIDE SEQUENCE [LARGE SCALE GENOMIC DNA]</scope>
    <source>
        <strain evidence="3">Lake Konstanz</strain>
    </source>
</reference>
<name>A0A0S4IMT8_BODSA</name>
<dbReference type="EMBL" id="CYKH01000166">
    <property type="protein sequence ID" value="CUE74587.1"/>
    <property type="molecule type" value="Genomic_DNA"/>
</dbReference>
<gene>
    <name evidence="2" type="ORF">BSAL_55785</name>
</gene>
<protein>
    <submittedName>
        <fullName evidence="2">Uncharacterized protein</fullName>
    </submittedName>
</protein>
<feature type="coiled-coil region" evidence="1">
    <location>
        <begin position="303"/>
        <end position="330"/>
    </location>
</feature>
<dbReference type="VEuPathDB" id="TriTrypDB:BSAL_55785"/>
<accession>A0A0S4IMT8</accession>
<keyword evidence="3" id="KW-1185">Reference proteome</keyword>